<feature type="region of interest" description="Disordered" evidence="1">
    <location>
        <begin position="866"/>
        <end position="887"/>
    </location>
</feature>
<name>A0AAF0JI49_9BASI</name>
<gene>
    <name evidence="3" type="ORF">MPSI1_000013</name>
</gene>
<reference evidence="3" key="1">
    <citation type="submission" date="2023-02" db="EMBL/GenBank/DDBJ databases">
        <title>Mating type loci evolution in Malassezia.</title>
        <authorList>
            <person name="Coelho M.A."/>
        </authorList>
    </citation>
    <scope>NUCLEOTIDE SEQUENCE</scope>
    <source>
        <strain evidence="3">CBS 14136</strain>
    </source>
</reference>
<dbReference type="GO" id="GO:0005737">
    <property type="term" value="C:cytoplasm"/>
    <property type="evidence" value="ECO:0007669"/>
    <property type="project" value="UniProtKB-ARBA"/>
</dbReference>
<dbReference type="GO" id="GO:0008289">
    <property type="term" value="F:lipid binding"/>
    <property type="evidence" value="ECO:0007669"/>
    <property type="project" value="InterPro"/>
</dbReference>
<dbReference type="InterPro" id="IPR023393">
    <property type="entry name" value="START-like_dom_sf"/>
</dbReference>
<proteinExistence type="predicted"/>
<dbReference type="InterPro" id="IPR002913">
    <property type="entry name" value="START_lipid-bd_dom"/>
</dbReference>
<evidence type="ECO:0000313" key="4">
    <source>
        <dbReference type="Proteomes" id="UP001214628"/>
    </source>
</evidence>
<dbReference type="Pfam" id="PF01852">
    <property type="entry name" value="START"/>
    <property type="match status" value="1"/>
</dbReference>
<dbReference type="Proteomes" id="UP001214628">
    <property type="component" value="Chromosome 1"/>
</dbReference>
<feature type="compositionally biased region" description="Low complexity" evidence="1">
    <location>
        <begin position="1559"/>
        <end position="1578"/>
    </location>
</feature>
<sequence>MDADILHGWEACIEQAIDSLVHLHTDSAPKKQWHEVVTTQQEVGAPEESDDENNRDCDTECAGADASPKVAMLPQGLGGKDVYRATWSLQRNEPEITLSEAHAVLQNASRVSTWMPVVESAELLQVLGPTYAVIKTRFKLGWPTSPRDAVLLTYLEASEDLLIFVATSVPRNLESVAFLRPSPPYVRANVHLSALVLQRVDVDHISLASYWSWDLHGALLGVRTNAMGTYFPRQLPSLISFTTQQGKELPLLGRYGAGVEIELVNGQSTTLKDKHTSEIMYTVRKPFGARGGNTQSVDSPNLDHVKFGPDLGMDQGTLSLILGLSQGWAMEVGAQNISESQAVDRSNERRWSASVVQTTTQYKVRLQHNCAMRVRVTVHSTTDHKGVVINEQHQEVLANSPEAHSQDRVPVWMERIAGVQRVPTPLSLRTANEARTQSKREVDVSSIAQPGANLDEGGGREMSCGTPPTPTWKPLASLVRRNYIYFTSLLQEPEAKWKAVSDLRGVTVTQLDSIDPTLVVYRAEATFVGLSVWDFFSTLNYPELAQVWDKSVGEARLVCDIGGQSSVWHLNTRGSWTTNARDAVVVQTAYTAPSSIHLFAFSIDAHTTPGLEVPDVRSGTIRSQVDLRGWSMEALSPTTVHVTLIEQSDPGGWMSKTSLPAQMIQSMASVGEYTIRHGDPPVMTRLLHARASECRYVHETSTYTLRYKPVMQELEQDACVECEIRCSMEAWAPNVDVAVIPAPQNIACLHRHKLSLGGGGLWLTLEHSSSQLSAGQEIEVVIRKGPAQSKERHVVLVNGTRMHVDVDDLDAAQIQALSKRKRTKPQRVPLLFEQRLSGGASSEKVSARNESQREILAEFDEGEVPESVESVGIPREPNGLPEPSGEVKRDSMQSALDAMFLLRRINSERHPDPSGMPAGWELVSERGGMFVRRKLLESLSPTVAVQRADKIVQGIDAEELARLVSNLGCRSLWDERMGSTKHLASFGSGANIACWTSKASFPFRPRMFVVSSLSAFGSGVGSLGQSAGTLSPGGPSQPVYFHVSASCDADVDMGQINPQQYPMGKVLIDGWIFETLDPYTSAQFPIPSTRATHVVAVDYGGSMPATINHVWNAGLPRALVHLEKFLKRRGPPPSLFLPPSWMQVVGDGHDDDRTLVWTLQRPRRPVLLLSSDFHASQGSYDVYAVVPAQNLAASCEANIPPLPLMESSSSPQSPSHTLHRSASRTLRKYDDQSGVMLLVELQLELQHYPQGYALEVTWIDAPLQDFGQQSVYDLGLRPDRLPSDAFPLQVRVLDRPPSALQAATRDAVDRSHKHLVQIHLPVSTGATSHTPNSEKERRTSAAQSSQIKREHSLSWQDHLQECGKMVRITARPLSKAWNQVRASDTGQVPVTYNGNVAEIVYGDEANRFATSSENNTLLDQLERVSRSVALTPSTPKQPAKTWTRTIHHDVLREPIAVSRSFYQQTDQSQDKLQSNAKSMLTDPPNDQHADHGSSTTPPTQSRSLLFTSNSKGESKKDSSAGNAPAPMFGLLRTNQALNSTLNSVTNLVSYVHPKPSEEAGPSDTAGAAGTAATPSTSSAPPPPPTMQAPGHWNMEVSSLQPSLHRGLPRHRRSTLVLVAIVSFLLGSLMRSLLQPTDFVLVQSMEQSVSSSAHDYEPNLYGMPASEVQQLVQAARAWNGLEPMTEEKDYAEATTAIDDEEMIGWRKMRRLLQTRVARKYDLMVAIVNR</sequence>
<feature type="compositionally biased region" description="Polar residues" evidence="1">
    <location>
        <begin position="1492"/>
        <end position="1511"/>
    </location>
</feature>
<organism evidence="3 4">
    <name type="scientific">Malassezia psittaci</name>
    <dbReference type="NCBI Taxonomy" id="1821823"/>
    <lineage>
        <taxon>Eukaryota</taxon>
        <taxon>Fungi</taxon>
        <taxon>Dikarya</taxon>
        <taxon>Basidiomycota</taxon>
        <taxon>Ustilaginomycotina</taxon>
        <taxon>Malasseziomycetes</taxon>
        <taxon>Malasseziales</taxon>
        <taxon>Malasseziaceae</taxon>
        <taxon>Malassezia</taxon>
    </lineage>
</organism>
<dbReference type="Gene3D" id="3.30.530.20">
    <property type="match status" value="3"/>
</dbReference>
<dbReference type="PANTHER" id="PTHR19308:SF54">
    <property type="entry name" value="START DOMAIN-CONTAINING PROTEIN"/>
    <property type="match status" value="1"/>
</dbReference>
<feature type="domain" description="START" evidence="2">
    <location>
        <begin position="486"/>
        <end position="671"/>
    </location>
</feature>
<dbReference type="SUPFAM" id="SSF55961">
    <property type="entry name" value="Bet v1-like"/>
    <property type="match status" value="3"/>
</dbReference>
<evidence type="ECO:0000313" key="3">
    <source>
        <dbReference type="EMBL" id="WFD41386.1"/>
    </source>
</evidence>
<dbReference type="PROSITE" id="PS50848">
    <property type="entry name" value="START"/>
    <property type="match status" value="2"/>
</dbReference>
<feature type="compositionally biased region" description="Polar residues" evidence="1">
    <location>
        <begin position="1461"/>
        <end position="1478"/>
    </location>
</feature>
<dbReference type="PANTHER" id="PTHR19308">
    <property type="entry name" value="PHOSPHATIDYLCHOLINE TRANSFER PROTEIN"/>
    <property type="match status" value="1"/>
</dbReference>
<feature type="region of interest" description="Disordered" evidence="1">
    <location>
        <begin position="449"/>
        <end position="469"/>
    </location>
</feature>
<dbReference type="EMBL" id="CP118375">
    <property type="protein sequence ID" value="WFD41386.1"/>
    <property type="molecule type" value="Genomic_DNA"/>
</dbReference>
<keyword evidence="4" id="KW-1185">Reference proteome</keyword>
<feature type="region of interest" description="Disordered" evidence="1">
    <location>
        <begin position="1321"/>
        <end position="1352"/>
    </location>
</feature>
<feature type="region of interest" description="Disordered" evidence="1">
    <location>
        <begin position="35"/>
        <end position="56"/>
    </location>
</feature>
<feature type="domain" description="START" evidence="2">
    <location>
        <begin position="919"/>
        <end position="1128"/>
    </location>
</feature>
<evidence type="ECO:0000259" key="2">
    <source>
        <dbReference type="PROSITE" id="PS50848"/>
    </source>
</evidence>
<accession>A0AAF0JI49</accession>
<protein>
    <recommendedName>
        <fullName evidence="2">START domain-containing protein</fullName>
    </recommendedName>
</protein>
<dbReference type="InterPro" id="IPR051213">
    <property type="entry name" value="START_lipid_transfer"/>
</dbReference>
<dbReference type="CDD" id="cd00177">
    <property type="entry name" value="START"/>
    <property type="match status" value="1"/>
</dbReference>
<evidence type="ECO:0000256" key="1">
    <source>
        <dbReference type="SAM" id="MobiDB-lite"/>
    </source>
</evidence>
<feature type="region of interest" description="Disordered" evidence="1">
    <location>
        <begin position="1552"/>
        <end position="1592"/>
    </location>
</feature>
<feature type="region of interest" description="Disordered" evidence="1">
    <location>
        <begin position="1461"/>
        <end position="1527"/>
    </location>
</feature>